<keyword evidence="5 7" id="KW-1133">Transmembrane helix</keyword>
<evidence type="ECO:0000256" key="3">
    <source>
        <dbReference type="ARBA" id="ARBA00022475"/>
    </source>
</evidence>
<feature type="transmembrane region" description="Helical" evidence="7">
    <location>
        <begin position="279"/>
        <end position="299"/>
    </location>
</feature>
<evidence type="ECO:0000256" key="7">
    <source>
        <dbReference type="SAM" id="Phobius"/>
    </source>
</evidence>
<accession>A0ABP7CYB6</accession>
<dbReference type="Pfam" id="PF13440">
    <property type="entry name" value="Polysacc_synt_3"/>
    <property type="match status" value="1"/>
</dbReference>
<evidence type="ECO:0000256" key="6">
    <source>
        <dbReference type="ARBA" id="ARBA00023136"/>
    </source>
</evidence>
<feature type="transmembrane region" description="Helical" evidence="7">
    <location>
        <begin position="69"/>
        <end position="88"/>
    </location>
</feature>
<feature type="transmembrane region" description="Helical" evidence="7">
    <location>
        <begin position="36"/>
        <end position="57"/>
    </location>
</feature>
<evidence type="ECO:0000256" key="4">
    <source>
        <dbReference type="ARBA" id="ARBA00022692"/>
    </source>
</evidence>
<dbReference type="PANTHER" id="PTHR30250:SF10">
    <property type="entry name" value="LIPOPOLYSACCHARIDE BIOSYNTHESIS PROTEIN WZXC"/>
    <property type="match status" value="1"/>
</dbReference>
<dbReference type="EMBL" id="BAABCJ010000001">
    <property type="protein sequence ID" value="GAA3698124.1"/>
    <property type="molecule type" value="Genomic_DNA"/>
</dbReference>
<reference evidence="9" key="1">
    <citation type="journal article" date="2019" name="Int. J. Syst. Evol. Microbiol.">
        <title>The Global Catalogue of Microorganisms (GCM) 10K type strain sequencing project: providing services to taxonomists for standard genome sequencing and annotation.</title>
        <authorList>
            <consortium name="The Broad Institute Genomics Platform"/>
            <consortium name="The Broad Institute Genome Sequencing Center for Infectious Disease"/>
            <person name="Wu L."/>
            <person name="Ma J."/>
        </authorList>
    </citation>
    <scope>NUCLEOTIDE SEQUENCE [LARGE SCALE GENOMIC DNA]</scope>
    <source>
        <strain evidence="9">JCM 16961</strain>
    </source>
</reference>
<dbReference type="PANTHER" id="PTHR30250">
    <property type="entry name" value="PST FAMILY PREDICTED COLANIC ACID TRANSPORTER"/>
    <property type="match status" value="1"/>
</dbReference>
<keyword evidence="3" id="KW-1003">Cell membrane</keyword>
<comment type="caution">
    <text evidence="8">The sequence shown here is derived from an EMBL/GenBank/DDBJ whole genome shotgun (WGS) entry which is preliminary data.</text>
</comment>
<gene>
    <name evidence="8" type="ORF">GCM10022377_08810</name>
</gene>
<evidence type="ECO:0000256" key="5">
    <source>
        <dbReference type="ARBA" id="ARBA00022989"/>
    </source>
</evidence>
<dbReference type="InterPro" id="IPR050833">
    <property type="entry name" value="Poly_Biosynth_Transport"/>
</dbReference>
<feature type="transmembrane region" description="Helical" evidence="7">
    <location>
        <begin position="311"/>
        <end position="329"/>
    </location>
</feature>
<protein>
    <submittedName>
        <fullName evidence="8">Lipopolysaccharide biosynthesis protein</fullName>
    </submittedName>
</protein>
<sequence length="436" mass="46422">MVFAVAGLTTVIGDFGLSSAAIQARALSAQQRTNLWWMSVGLGLFLWGVLWLVAPWVESFYAKAGVSEMLRILGVGFVVSSASAQYVADLTRRLRFGWLAASEVGALIVAFGLAVLSALAGAGAWSLVIQQVTYAVVLLVMAAGGGRWLPGLPKAAPMRSLVAFGGNTLGVQLLSYLSTNIDSMVLGRVAGPTQLGLYDQAYRLFKVPVQQIAAPLTRVALPLLARRQDDLREFSRYVVVAQTALSYALGSAFVVGAALAEPVVGVLLGAQWDAAVPLFAILAIGGVFQSMGYVYYWIFLGLGMTSLQLRYSLVTRTIMIIAIVVAVQWGAFGVAVAVAASLALNWAVLSLFPLRRTGLAVREIVGSACRSFVVHAVVAAALLATDTQLLAAFSDVLRLSIGLVLAAVLYTVILIMVPVLRRDVRPIIRQVRSRRA</sequence>
<feature type="transmembrane region" description="Helical" evidence="7">
    <location>
        <begin position="237"/>
        <end position="259"/>
    </location>
</feature>
<evidence type="ECO:0000256" key="2">
    <source>
        <dbReference type="ARBA" id="ARBA00007430"/>
    </source>
</evidence>
<proteinExistence type="inferred from homology"/>
<evidence type="ECO:0000313" key="8">
    <source>
        <dbReference type="EMBL" id="GAA3698124.1"/>
    </source>
</evidence>
<feature type="transmembrane region" description="Helical" evidence="7">
    <location>
        <begin position="132"/>
        <end position="149"/>
    </location>
</feature>
<organism evidence="8 9">
    <name type="scientific">Zhihengliuella alba</name>
    <dbReference type="NCBI Taxonomy" id="547018"/>
    <lineage>
        <taxon>Bacteria</taxon>
        <taxon>Bacillati</taxon>
        <taxon>Actinomycetota</taxon>
        <taxon>Actinomycetes</taxon>
        <taxon>Micrococcales</taxon>
        <taxon>Micrococcaceae</taxon>
        <taxon>Zhihengliuella</taxon>
    </lineage>
</organism>
<evidence type="ECO:0000313" key="9">
    <source>
        <dbReference type="Proteomes" id="UP001501536"/>
    </source>
</evidence>
<feature type="transmembrane region" description="Helical" evidence="7">
    <location>
        <begin position="396"/>
        <end position="420"/>
    </location>
</feature>
<comment type="subcellular location">
    <subcellularLocation>
        <location evidence="1">Cell membrane</location>
        <topology evidence="1">Multi-pass membrane protein</topology>
    </subcellularLocation>
</comment>
<keyword evidence="9" id="KW-1185">Reference proteome</keyword>
<feature type="transmembrane region" description="Helical" evidence="7">
    <location>
        <begin position="100"/>
        <end position="120"/>
    </location>
</feature>
<keyword evidence="4 7" id="KW-0812">Transmembrane</keyword>
<name>A0ABP7CYB6_9MICC</name>
<evidence type="ECO:0000256" key="1">
    <source>
        <dbReference type="ARBA" id="ARBA00004651"/>
    </source>
</evidence>
<dbReference type="CDD" id="cd13127">
    <property type="entry name" value="MATE_tuaB_like"/>
    <property type="match status" value="1"/>
</dbReference>
<comment type="similarity">
    <text evidence="2">Belongs to the polysaccharide synthase family.</text>
</comment>
<dbReference type="Proteomes" id="UP001501536">
    <property type="component" value="Unassembled WGS sequence"/>
</dbReference>
<keyword evidence="6 7" id="KW-0472">Membrane</keyword>